<dbReference type="Proteomes" id="UP000429523">
    <property type="component" value="Unassembled WGS sequence"/>
</dbReference>
<dbReference type="EMBL" id="QXFW01007716">
    <property type="protein sequence ID" value="KAE8956588.1"/>
    <property type="molecule type" value="Genomic_DNA"/>
</dbReference>
<evidence type="ECO:0000313" key="8">
    <source>
        <dbReference type="Proteomes" id="UP000433483"/>
    </source>
</evidence>
<evidence type="ECO:0000313" key="12">
    <source>
        <dbReference type="Proteomes" id="UP000488956"/>
    </source>
</evidence>
<accession>A0A6A3D9G1</accession>
<evidence type="ECO:0000313" key="11">
    <source>
        <dbReference type="Proteomes" id="UP000476176"/>
    </source>
</evidence>
<dbReference type="Proteomes" id="UP000488956">
    <property type="component" value="Unassembled WGS sequence"/>
</dbReference>
<gene>
    <name evidence="6" type="ORF">PF002_g32144</name>
    <name evidence="5" type="ORF">PF004_g31349</name>
    <name evidence="4" type="ORF">PF005_g32042</name>
    <name evidence="1" type="ORF">PF009_g32055</name>
    <name evidence="3" type="ORF">PF010_g31576</name>
    <name evidence="2" type="ORF">PF011_g31424</name>
</gene>
<dbReference type="Proteomes" id="UP000433483">
    <property type="component" value="Unassembled WGS sequence"/>
</dbReference>
<reference evidence="7 8" key="1">
    <citation type="submission" date="2018-08" db="EMBL/GenBank/DDBJ databases">
        <title>Genomic investigation of the strawberry pathogen Phytophthora fragariae indicates pathogenicity is determined by transcriptional variation in three key races.</title>
        <authorList>
            <person name="Adams T.M."/>
            <person name="Armitage A.D."/>
            <person name="Sobczyk M.K."/>
            <person name="Bates H.J."/>
            <person name="Dunwell J.M."/>
            <person name="Nellist C.F."/>
            <person name="Harrison R.J."/>
        </authorList>
    </citation>
    <scope>NUCLEOTIDE SEQUENCE [LARGE SCALE GENOMIC DNA]</scope>
    <source>
        <strain evidence="6 9">BC-1</strain>
        <strain evidence="5 11">BC-23</strain>
        <strain evidence="4 8">NOV-27</strain>
        <strain evidence="1 7">NOV-9</strain>
        <strain evidence="3 12">ONT-3</strain>
        <strain evidence="2 10">SCRP245</strain>
    </source>
</reference>
<evidence type="ECO:0000313" key="2">
    <source>
        <dbReference type="EMBL" id="KAE8956588.1"/>
    </source>
</evidence>
<dbReference type="OrthoDB" id="121695at2759"/>
<evidence type="ECO:0000313" key="5">
    <source>
        <dbReference type="EMBL" id="KAE9159931.1"/>
    </source>
</evidence>
<sequence length="126" mass="13811">MSSRLVSSAAAALRRRQDPKLMEKFNLASMNGGKSPFIVSSNRLLRVNKEPQARTVTDKFSLEYLLGPSKPQPGKKLEKKNPFNVASSKLIRLQPALDCHPDSLEVPTAAASHRLCPADRANQDAS</sequence>
<dbReference type="Proteomes" id="UP000440367">
    <property type="component" value="Unassembled WGS sequence"/>
</dbReference>
<evidence type="ECO:0000313" key="7">
    <source>
        <dbReference type="Proteomes" id="UP000429523"/>
    </source>
</evidence>
<keyword evidence="8" id="KW-1185">Reference proteome</keyword>
<protein>
    <submittedName>
        <fullName evidence="1">Uncharacterized protein</fullName>
    </submittedName>
</protein>
<dbReference type="EMBL" id="QXGF01006916">
    <property type="protein sequence ID" value="KAE8917625.1"/>
    <property type="molecule type" value="Genomic_DNA"/>
</dbReference>
<dbReference type="EMBL" id="QXFX01007428">
    <property type="protein sequence ID" value="KAE9056910.1"/>
    <property type="molecule type" value="Genomic_DNA"/>
</dbReference>
<evidence type="ECO:0000313" key="4">
    <source>
        <dbReference type="EMBL" id="KAE9159435.1"/>
    </source>
</evidence>
<evidence type="ECO:0000313" key="6">
    <source>
        <dbReference type="EMBL" id="KAE9162324.1"/>
    </source>
</evidence>
<evidence type="ECO:0000313" key="10">
    <source>
        <dbReference type="Proteomes" id="UP000460718"/>
    </source>
</evidence>
<proteinExistence type="predicted"/>
<dbReference type="EMBL" id="QXGD01006758">
    <property type="protein sequence ID" value="KAE9162324.1"/>
    <property type="molecule type" value="Genomic_DNA"/>
</dbReference>
<organism evidence="1 7">
    <name type="scientific">Phytophthora fragariae</name>
    <dbReference type="NCBI Taxonomy" id="53985"/>
    <lineage>
        <taxon>Eukaryota</taxon>
        <taxon>Sar</taxon>
        <taxon>Stramenopiles</taxon>
        <taxon>Oomycota</taxon>
        <taxon>Peronosporomycetes</taxon>
        <taxon>Peronosporales</taxon>
        <taxon>Peronosporaceae</taxon>
        <taxon>Phytophthora</taxon>
    </lineage>
</organism>
<evidence type="ECO:0000313" key="3">
    <source>
        <dbReference type="EMBL" id="KAE9056910.1"/>
    </source>
</evidence>
<dbReference type="Proteomes" id="UP000460718">
    <property type="component" value="Unassembled WGS sequence"/>
</dbReference>
<dbReference type="AlphaFoldDB" id="A0A6A3D9G1"/>
<name>A0A6A3D9G1_9STRA</name>
<evidence type="ECO:0000313" key="1">
    <source>
        <dbReference type="EMBL" id="KAE8917625.1"/>
    </source>
</evidence>
<dbReference type="EMBL" id="QXGC01007696">
    <property type="protein sequence ID" value="KAE9159931.1"/>
    <property type="molecule type" value="Genomic_DNA"/>
</dbReference>
<feature type="non-terminal residue" evidence="1">
    <location>
        <position position="126"/>
    </location>
</feature>
<comment type="caution">
    <text evidence="1">The sequence shown here is derived from an EMBL/GenBank/DDBJ whole genome shotgun (WGS) entry which is preliminary data.</text>
</comment>
<dbReference type="Proteomes" id="UP000476176">
    <property type="component" value="Unassembled WGS sequence"/>
</dbReference>
<evidence type="ECO:0000313" key="9">
    <source>
        <dbReference type="Proteomes" id="UP000440367"/>
    </source>
</evidence>
<dbReference type="EMBL" id="QXGB01007250">
    <property type="protein sequence ID" value="KAE9159435.1"/>
    <property type="molecule type" value="Genomic_DNA"/>
</dbReference>